<comment type="caution">
    <text evidence="1">The sequence shown here is derived from an EMBL/GenBank/DDBJ whole genome shotgun (WGS) entry which is preliminary data.</text>
</comment>
<accession>A0A934WY09</accession>
<dbReference type="AlphaFoldDB" id="A0A934WY09"/>
<organism evidence="1 2">
    <name type="scientific">Marivirga aurantiaca</name>
    <dbReference type="NCBI Taxonomy" id="2802615"/>
    <lineage>
        <taxon>Bacteria</taxon>
        <taxon>Pseudomonadati</taxon>
        <taxon>Bacteroidota</taxon>
        <taxon>Cytophagia</taxon>
        <taxon>Cytophagales</taxon>
        <taxon>Marivirgaceae</taxon>
        <taxon>Marivirga</taxon>
    </lineage>
</organism>
<dbReference type="RefSeq" id="WP_201430676.1">
    <property type="nucleotide sequence ID" value="NZ_JAEQBW010000003.1"/>
</dbReference>
<evidence type="ECO:0000313" key="1">
    <source>
        <dbReference type="EMBL" id="MBK6264992.1"/>
    </source>
</evidence>
<sequence length="127" mass="14996">MILIHTKALHIKEKTHYLSVVSNGDRRNFTEVIQNANKIHEVIQKSSQTLILLDYRKTIFHLPHNEAFNLVKVFEIKLTEFKKVKMAVIINNRSEEIGNFWASICQRRGFNYAVFKEEPEAEKWLLN</sequence>
<gene>
    <name evidence="1" type="ORF">JKA74_08080</name>
</gene>
<name>A0A934WY09_9BACT</name>
<proteinExistence type="predicted"/>
<keyword evidence="2" id="KW-1185">Reference proteome</keyword>
<dbReference type="Proteomes" id="UP000611723">
    <property type="component" value="Unassembled WGS sequence"/>
</dbReference>
<reference evidence="1" key="1">
    <citation type="submission" date="2021-01" db="EMBL/GenBank/DDBJ databases">
        <title>Marivirga aurantiaca sp. nov., isolated from intertidal surface sediments.</title>
        <authorList>
            <person name="Zhang M."/>
        </authorList>
    </citation>
    <scope>NUCLEOTIDE SEQUENCE</scope>
    <source>
        <strain evidence="1">S37H4</strain>
    </source>
</reference>
<evidence type="ECO:0000313" key="2">
    <source>
        <dbReference type="Proteomes" id="UP000611723"/>
    </source>
</evidence>
<dbReference type="EMBL" id="JAEQBW010000003">
    <property type="protein sequence ID" value="MBK6264992.1"/>
    <property type="molecule type" value="Genomic_DNA"/>
</dbReference>
<protein>
    <submittedName>
        <fullName evidence="1">Uncharacterized protein</fullName>
    </submittedName>
</protein>